<evidence type="ECO:0000313" key="7">
    <source>
        <dbReference type="Proteomes" id="UP001523262"/>
    </source>
</evidence>
<proteinExistence type="predicted"/>
<dbReference type="InterPro" id="IPR045943">
    <property type="entry name" value="DUF6363"/>
</dbReference>
<comment type="caution">
    <text evidence="6">The sequence shown here is derived from an EMBL/GenBank/DDBJ whole genome shotgun (WGS) entry which is preliminary data.</text>
</comment>
<dbReference type="Proteomes" id="UP001523262">
    <property type="component" value="Unassembled WGS sequence"/>
</dbReference>
<feature type="short sequence motif" description="GXSXG" evidence="4">
    <location>
        <begin position="38"/>
        <end position="42"/>
    </location>
</feature>
<dbReference type="InterPro" id="IPR016035">
    <property type="entry name" value="Acyl_Trfase/lysoPLipase"/>
</dbReference>
<evidence type="ECO:0000256" key="2">
    <source>
        <dbReference type="ARBA" id="ARBA00022963"/>
    </source>
</evidence>
<protein>
    <submittedName>
        <fullName evidence="6">Patatin family protein</fullName>
    </submittedName>
</protein>
<evidence type="ECO:0000256" key="4">
    <source>
        <dbReference type="PROSITE-ProRule" id="PRU01161"/>
    </source>
</evidence>
<feature type="short sequence motif" description="GXGXXG" evidence="4">
    <location>
        <begin position="11"/>
        <end position="16"/>
    </location>
</feature>
<dbReference type="InterPro" id="IPR037483">
    <property type="entry name" value="YjjU-like"/>
</dbReference>
<dbReference type="InterPro" id="IPR050301">
    <property type="entry name" value="NTE"/>
</dbReference>
<dbReference type="Pfam" id="PF19890">
    <property type="entry name" value="DUF6363"/>
    <property type="match status" value="1"/>
</dbReference>
<keyword evidence="1 4" id="KW-0378">Hydrolase</keyword>
<dbReference type="Pfam" id="PF01734">
    <property type="entry name" value="Patatin"/>
    <property type="match status" value="1"/>
</dbReference>
<feature type="short sequence motif" description="DGA/G" evidence="4">
    <location>
        <begin position="161"/>
        <end position="163"/>
    </location>
</feature>
<keyword evidence="7" id="KW-1185">Reference proteome</keyword>
<dbReference type="Gene3D" id="3.40.1090.10">
    <property type="entry name" value="Cytosolic phospholipase A2 catalytic domain"/>
    <property type="match status" value="2"/>
</dbReference>
<evidence type="ECO:0000259" key="5">
    <source>
        <dbReference type="PROSITE" id="PS51635"/>
    </source>
</evidence>
<keyword evidence="3 4" id="KW-0443">Lipid metabolism</keyword>
<keyword evidence="2 4" id="KW-0442">Lipid degradation</keyword>
<dbReference type="SUPFAM" id="SSF52151">
    <property type="entry name" value="FabD/lysophospholipase-like"/>
    <property type="match status" value="1"/>
</dbReference>
<dbReference type="CDD" id="cd07208">
    <property type="entry name" value="Pat_hypo_Ecoli_yjju_like"/>
    <property type="match status" value="1"/>
</dbReference>
<reference evidence="6 7" key="1">
    <citation type="submission" date="2022-06" db="EMBL/GenBank/DDBJ databases">
        <authorList>
            <person name="Jeon C.O."/>
        </authorList>
    </citation>
    <scope>NUCLEOTIDE SEQUENCE [LARGE SCALE GENOMIC DNA]</scope>
    <source>
        <strain evidence="6 7">KCTC 13943</strain>
    </source>
</reference>
<sequence length="290" mass="33444">MLNQVGLVLEGGGMRGVYTAGVLEYFLEHQMFFPYVIGVSAGACNAASYLSKQKGRNKTVTIQYASDPRYISWRNYFKNRQFFGMDFIFDEIPNKHVPYHYDVFYNSPTEFVVGTTDCITGEPVYYKKQQYGKDLLTVLRASSSLPFVAPEISYKDKILLDGGISDPIPIKKAQKDGFTKNIVILTRNEGYQKKPSKFHFLADRKYPEYKGLQQALRKRYQIYNDTVTFLENEEKEGNVFIIRPIKPLKVGRMERNPQRLEELYNQGYEDAEALVGNILNWINKLEGAKE</sequence>
<feature type="active site" description="Nucleophile" evidence="4">
    <location>
        <position position="40"/>
    </location>
</feature>
<dbReference type="PANTHER" id="PTHR14226:SF25">
    <property type="entry name" value="PHOSPHOESTERASE"/>
    <property type="match status" value="1"/>
</dbReference>
<evidence type="ECO:0000313" key="6">
    <source>
        <dbReference type="EMBL" id="MCM2531987.1"/>
    </source>
</evidence>
<feature type="domain" description="PNPLA" evidence="5">
    <location>
        <begin position="7"/>
        <end position="174"/>
    </location>
</feature>
<accession>A0ABT0W6N7</accession>
<feature type="active site" description="Proton acceptor" evidence="4">
    <location>
        <position position="161"/>
    </location>
</feature>
<dbReference type="PROSITE" id="PS51635">
    <property type="entry name" value="PNPLA"/>
    <property type="match status" value="1"/>
</dbReference>
<dbReference type="InterPro" id="IPR002641">
    <property type="entry name" value="PNPLA_dom"/>
</dbReference>
<dbReference type="EMBL" id="JAMQCR010000001">
    <property type="protein sequence ID" value="MCM2531987.1"/>
    <property type="molecule type" value="Genomic_DNA"/>
</dbReference>
<name>A0ABT0W6N7_9BACI</name>
<gene>
    <name evidence="6" type="ORF">NDK43_05750</name>
</gene>
<dbReference type="PANTHER" id="PTHR14226">
    <property type="entry name" value="NEUROPATHY TARGET ESTERASE/SWISS CHEESE D.MELANOGASTER"/>
    <property type="match status" value="1"/>
</dbReference>
<evidence type="ECO:0000256" key="3">
    <source>
        <dbReference type="ARBA" id="ARBA00023098"/>
    </source>
</evidence>
<evidence type="ECO:0000256" key="1">
    <source>
        <dbReference type="ARBA" id="ARBA00022801"/>
    </source>
</evidence>
<organism evidence="6 7">
    <name type="scientific">Neobacillus pocheonensis</name>
    <dbReference type="NCBI Taxonomy" id="363869"/>
    <lineage>
        <taxon>Bacteria</taxon>
        <taxon>Bacillati</taxon>
        <taxon>Bacillota</taxon>
        <taxon>Bacilli</taxon>
        <taxon>Bacillales</taxon>
        <taxon>Bacillaceae</taxon>
        <taxon>Neobacillus</taxon>
    </lineage>
</organism>